<dbReference type="CDD" id="cd06223">
    <property type="entry name" value="PRTases_typeI"/>
    <property type="match status" value="1"/>
</dbReference>
<dbReference type="Pfam" id="PF13793">
    <property type="entry name" value="Pribosyltran_N"/>
    <property type="match status" value="1"/>
</dbReference>
<dbReference type="GO" id="GO:0006015">
    <property type="term" value="P:5-phosphoribose 1-diphosphate biosynthetic process"/>
    <property type="evidence" value="ECO:0007669"/>
    <property type="project" value="TreeGrafter"/>
</dbReference>
<feature type="domain" description="Ribose-phosphate pyrophosphokinase N-terminal" evidence="4">
    <location>
        <begin position="21"/>
        <end position="114"/>
    </location>
</feature>
<dbReference type="InterPro" id="IPR000836">
    <property type="entry name" value="PRTase_dom"/>
</dbReference>
<keyword evidence="1 2" id="KW-0545">Nucleotide biosynthesis</keyword>
<dbReference type="Proteomes" id="UP000271227">
    <property type="component" value="Unassembled WGS sequence"/>
</dbReference>
<dbReference type="GO" id="GO:0005737">
    <property type="term" value="C:cytoplasm"/>
    <property type="evidence" value="ECO:0007669"/>
    <property type="project" value="TreeGrafter"/>
</dbReference>
<comment type="caution">
    <text evidence="5">The sequence shown here is derived from an EMBL/GenBank/DDBJ whole genome shotgun (WGS) entry which is preliminary data.</text>
</comment>
<evidence type="ECO:0000259" key="3">
    <source>
        <dbReference type="Pfam" id="PF00156"/>
    </source>
</evidence>
<evidence type="ECO:0000313" key="6">
    <source>
        <dbReference type="Proteomes" id="UP000271227"/>
    </source>
</evidence>
<accession>A0A3M0CI51</accession>
<keyword evidence="5" id="KW-0418">Kinase</keyword>
<evidence type="ECO:0000256" key="1">
    <source>
        <dbReference type="ARBA" id="ARBA00022727"/>
    </source>
</evidence>
<proteinExistence type="inferred from homology"/>
<evidence type="ECO:0000313" key="5">
    <source>
        <dbReference type="EMBL" id="RMB09002.1"/>
    </source>
</evidence>
<dbReference type="InterPro" id="IPR029099">
    <property type="entry name" value="Pribosyltran_N"/>
</dbReference>
<evidence type="ECO:0000259" key="4">
    <source>
        <dbReference type="Pfam" id="PF13793"/>
    </source>
</evidence>
<dbReference type="Pfam" id="PF00156">
    <property type="entry name" value="Pribosyltran"/>
    <property type="match status" value="1"/>
</dbReference>
<evidence type="ECO:0000256" key="2">
    <source>
        <dbReference type="RuleBase" id="RU004324"/>
    </source>
</evidence>
<protein>
    <submittedName>
        <fullName evidence="5">Ribose-phosphate pyrophosphokinase</fullName>
    </submittedName>
</protein>
<dbReference type="GO" id="GO:0006164">
    <property type="term" value="P:purine nucleotide biosynthetic process"/>
    <property type="evidence" value="ECO:0007669"/>
    <property type="project" value="TreeGrafter"/>
</dbReference>
<dbReference type="RefSeq" id="WP_121938309.1">
    <property type="nucleotide sequence ID" value="NZ_REFR01000010.1"/>
</dbReference>
<dbReference type="GO" id="GO:0016301">
    <property type="term" value="F:kinase activity"/>
    <property type="evidence" value="ECO:0007669"/>
    <property type="project" value="UniProtKB-KW"/>
</dbReference>
<dbReference type="InterPro" id="IPR005946">
    <property type="entry name" value="Rib-P_diPkinase"/>
</dbReference>
<name>A0A3M0CI51_9PROT</name>
<keyword evidence="6" id="KW-1185">Reference proteome</keyword>
<dbReference type="PANTHER" id="PTHR10210">
    <property type="entry name" value="RIBOSE-PHOSPHATE DIPHOSPHOKINASE FAMILY MEMBER"/>
    <property type="match status" value="1"/>
</dbReference>
<dbReference type="GO" id="GO:0000287">
    <property type="term" value="F:magnesium ion binding"/>
    <property type="evidence" value="ECO:0007669"/>
    <property type="project" value="InterPro"/>
</dbReference>
<comment type="similarity">
    <text evidence="2">Belongs to the ribose-phosphate pyrophosphokinase family.</text>
</comment>
<sequence>MLTKAIYAPPYAAEKGAVLAGAVDLPFIPLEHHRFPDGEIRVRAYPPAAAAVLFAPLHRPDDKLAALLFAAAALRDQGSRHITLIAPYLCYMRQDTAFREGEAVSQRVIGKILAESFDHIIAVEPHLHRTASLGAVFPGIHATAVAGAPALIDLLRRETVADSTLLVGPDSEARPWVEAVAGPLGLDCLTADKTRHGDLSVQITLPQNAVIRGRRVILVDDMVSTGGTLARTATLLRSAGASGVEAVVVHALCSDSDMARLRDAGIDRLRSCDTVPHSSNAASIIPVLADVLCKTGANDQTGGEDDRDR</sequence>
<feature type="domain" description="Phosphoribosyltransferase" evidence="3">
    <location>
        <begin position="164"/>
        <end position="255"/>
    </location>
</feature>
<dbReference type="InParanoid" id="A0A3M0CI51"/>
<dbReference type="SUPFAM" id="SSF53271">
    <property type="entry name" value="PRTase-like"/>
    <property type="match status" value="1"/>
</dbReference>
<dbReference type="EMBL" id="REFR01000010">
    <property type="protein sequence ID" value="RMB09002.1"/>
    <property type="molecule type" value="Genomic_DNA"/>
</dbReference>
<dbReference type="SMART" id="SM01400">
    <property type="entry name" value="Pribosyltran_N"/>
    <property type="match status" value="1"/>
</dbReference>
<dbReference type="NCBIfam" id="NF005537">
    <property type="entry name" value="PRK07199.1"/>
    <property type="match status" value="1"/>
</dbReference>
<dbReference type="Gene3D" id="3.40.50.2020">
    <property type="match status" value="2"/>
</dbReference>
<dbReference type="PANTHER" id="PTHR10210:SF41">
    <property type="entry name" value="RIBOSE-PHOSPHATE PYROPHOSPHOKINASE 1, CHLOROPLASTIC"/>
    <property type="match status" value="1"/>
</dbReference>
<reference evidence="5 6" key="1">
    <citation type="submission" date="2018-10" db="EMBL/GenBank/DDBJ databases">
        <title>Genomic Encyclopedia of Archaeal and Bacterial Type Strains, Phase II (KMG-II): from individual species to whole genera.</title>
        <authorList>
            <person name="Goeker M."/>
        </authorList>
    </citation>
    <scope>NUCLEOTIDE SEQUENCE [LARGE SCALE GENOMIC DNA]</scope>
    <source>
        <strain evidence="5 6">DSM 25217</strain>
    </source>
</reference>
<dbReference type="OrthoDB" id="324294at2"/>
<dbReference type="GO" id="GO:0004749">
    <property type="term" value="F:ribose phosphate diphosphokinase activity"/>
    <property type="evidence" value="ECO:0007669"/>
    <property type="project" value="TreeGrafter"/>
</dbReference>
<keyword evidence="5" id="KW-0808">Transferase</keyword>
<dbReference type="InterPro" id="IPR029057">
    <property type="entry name" value="PRTase-like"/>
</dbReference>
<gene>
    <name evidence="5" type="ORF">BXY39_1649</name>
</gene>
<organism evidence="5 6">
    <name type="scientific">Eilatimonas milleporae</name>
    <dbReference type="NCBI Taxonomy" id="911205"/>
    <lineage>
        <taxon>Bacteria</taxon>
        <taxon>Pseudomonadati</taxon>
        <taxon>Pseudomonadota</taxon>
        <taxon>Alphaproteobacteria</taxon>
        <taxon>Kordiimonadales</taxon>
        <taxon>Kordiimonadaceae</taxon>
        <taxon>Eilatimonas</taxon>
    </lineage>
</organism>
<dbReference type="AlphaFoldDB" id="A0A3M0CI51"/>
<dbReference type="NCBIfam" id="TIGR01251">
    <property type="entry name" value="ribP_PPkin"/>
    <property type="match status" value="1"/>
</dbReference>
<dbReference type="GO" id="GO:0002189">
    <property type="term" value="C:ribose phosphate diphosphokinase complex"/>
    <property type="evidence" value="ECO:0007669"/>
    <property type="project" value="TreeGrafter"/>
</dbReference>